<dbReference type="InterPro" id="IPR036250">
    <property type="entry name" value="AcylCo_DH-like_C"/>
</dbReference>
<dbReference type="InterPro" id="IPR006091">
    <property type="entry name" value="Acyl-CoA_Oxase/DH_mid-dom"/>
</dbReference>
<evidence type="ECO:0000256" key="14">
    <source>
        <dbReference type="PIRSR" id="PIRSR000168-1"/>
    </source>
</evidence>
<dbReference type="PANTHER" id="PTHR10909">
    <property type="entry name" value="ELECTRON TRANSPORT OXIDOREDUCTASE"/>
    <property type="match status" value="1"/>
</dbReference>
<evidence type="ECO:0000256" key="6">
    <source>
        <dbReference type="ARBA" id="ARBA00022630"/>
    </source>
</evidence>
<keyword evidence="6 13" id="KW-0285">Flavoprotein</keyword>
<evidence type="ECO:0000256" key="7">
    <source>
        <dbReference type="ARBA" id="ARBA00022827"/>
    </source>
</evidence>
<dbReference type="Gene3D" id="1.20.140.10">
    <property type="entry name" value="Butyryl-CoA Dehydrogenase, subunit A, domain 3"/>
    <property type="match status" value="2"/>
</dbReference>
<dbReference type="Pfam" id="PF02770">
    <property type="entry name" value="Acyl-CoA_dh_M"/>
    <property type="match status" value="1"/>
</dbReference>
<dbReference type="GO" id="GO:0071949">
    <property type="term" value="F:FAD binding"/>
    <property type="evidence" value="ECO:0007669"/>
    <property type="project" value="InterPro"/>
</dbReference>
<dbReference type="Gene3D" id="2.40.110.10">
    <property type="entry name" value="Butyryl-CoA Dehydrogenase, subunit A, domain 2"/>
    <property type="match status" value="1"/>
</dbReference>
<dbReference type="GO" id="GO:0033540">
    <property type="term" value="P:fatty acid beta-oxidation using acyl-CoA oxidase"/>
    <property type="evidence" value="ECO:0007669"/>
    <property type="project" value="TreeGrafter"/>
</dbReference>
<evidence type="ECO:0000256" key="1">
    <source>
        <dbReference type="ARBA" id="ARBA00001201"/>
    </source>
</evidence>
<comment type="similarity">
    <text evidence="5 13">Belongs to the acyl-CoA oxidase family.</text>
</comment>
<feature type="domain" description="Acyl-CoA oxidase/dehydrogenase middle" evidence="17">
    <location>
        <begin position="179"/>
        <end position="287"/>
    </location>
</feature>
<evidence type="ECO:0000256" key="5">
    <source>
        <dbReference type="ARBA" id="ARBA00006288"/>
    </source>
</evidence>
<dbReference type="FunFam" id="1.20.140.10:FF:000013">
    <property type="entry name" value="Acyl-coenzyme A oxidase"/>
    <property type="match status" value="1"/>
</dbReference>
<evidence type="ECO:0000256" key="4">
    <source>
        <dbReference type="ARBA" id="ARBA00004846"/>
    </source>
</evidence>
<sequence length="722" mass="80730">MPTSILAMDEKASQRTAAIAAHVSMRNSSTEVTDTSILGQGNPMADMAAERSKASFPVRELTYFLDGSKDMTALKERIMTELERDPVFENIDFYDLTKEQLRERTMSRIARLIHYITSEREEVSHLRLSLVGLMDMGLLTRTGVHYGLFFGSLRGSASPKQFQYWVAQGAAEMKGMVGCFCMTELAHGSNVAGLETTATFDERTDEFIIHTPQIGATKWWIGGAAHTATHTICFARLIVKGKDYGVKSFVVPLRDPKTYDLKPGVSIGDLGKKMGRDGIDNGWVQFSYVRIPRQFMLMKHSKVDRHGNVTQPPLEQLTYGALIGGRVSMAADSAQMSKRFVTIALRYAAVRRQFTSKKGEIETKILDYALHQRRLLPLLAQTFAMQFSSDETSARHRELMRKIDSTDPSDLKAMATVIDELKEVFTTSAGLKAFTTWACAETIDQARQACGGHGYSAYNGFGQAYNDWVVQCTWEGDNSILALSAGRGLIQRYLEVQKGGKVPSQTAYLSKIAVLKCAKAGLRQIDSVAVLSEAWEAVAAAVVSKAGESYVSLTKKGSTADEAFEETSQQRFLAARIHTRCFMVLKFFDRISSARPEIKSILTDLAFLYALWSIENDAGLFLQAEFFTSKQIDEVRELCNSYCRKIRDQAVPLTDSFNLSDFFINSAIGRYDGNVYENYFVQVKRQNPSKPQAPYFENVIKPFVHRDAEVELDVEELDEDEA</sequence>
<dbReference type="FunFam" id="1.10.540.10:FF:000018">
    <property type="entry name" value="Acyl-coenzyme A oxidase"/>
    <property type="match status" value="1"/>
</dbReference>
<dbReference type="GO" id="GO:0003997">
    <property type="term" value="F:acyl-CoA oxidase activity"/>
    <property type="evidence" value="ECO:0007669"/>
    <property type="project" value="UniProtKB-EC"/>
</dbReference>
<organism evidence="20 21">
    <name type="scientific">Lipomyces tetrasporus</name>
    <dbReference type="NCBI Taxonomy" id="54092"/>
    <lineage>
        <taxon>Eukaryota</taxon>
        <taxon>Fungi</taxon>
        <taxon>Dikarya</taxon>
        <taxon>Ascomycota</taxon>
        <taxon>Saccharomycotina</taxon>
        <taxon>Lipomycetes</taxon>
        <taxon>Lipomycetales</taxon>
        <taxon>Lipomycetaceae</taxon>
        <taxon>Lipomyces</taxon>
    </lineage>
</organism>
<dbReference type="GeneID" id="80882928"/>
<evidence type="ECO:0000256" key="8">
    <source>
        <dbReference type="ARBA" id="ARBA00022832"/>
    </source>
</evidence>
<dbReference type="AlphaFoldDB" id="A0AAD7QQN5"/>
<feature type="binding site" evidence="15">
    <location>
        <position position="183"/>
    </location>
    <ligand>
        <name>FAD</name>
        <dbReference type="ChEBI" id="CHEBI:57692"/>
    </ligand>
</feature>
<evidence type="ECO:0000256" key="2">
    <source>
        <dbReference type="ARBA" id="ARBA00001974"/>
    </source>
</evidence>
<keyword evidence="7 13" id="KW-0274">FAD</keyword>
<dbReference type="Gene3D" id="1.10.540.10">
    <property type="entry name" value="Acyl-CoA dehydrogenase/oxidase, N-terminal domain"/>
    <property type="match status" value="1"/>
</dbReference>
<evidence type="ECO:0000256" key="9">
    <source>
        <dbReference type="ARBA" id="ARBA00023002"/>
    </source>
</evidence>
<evidence type="ECO:0000313" key="20">
    <source>
        <dbReference type="EMBL" id="KAJ8099733.1"/>
    </source>
</evidence>
<evidence type="ECO:0000256" key="3">
    <source>
        <dbReference type="ARBA" id="ARBA00004275"/>
    </source>
</evidence>
<feature type="binding site" evidence="15">
    <location>
        <position position="222"/>
    </location>
    <ligand>
        <name>FAD</name>
        <dbReference type="ChEBI" id="CHEBI:57692"/>
    </ligand>
</feature>
<dbReference type="PIRSF" id="PIRSF000168">
    <property type="entry name" value="Acyl-CoA_oxidase"/>
    <property type="match status" value="1"/>
</dbReference>
<dbReference type="EMBL" id="JARPMG010000006">
    <property type="protein sequence ID" value="KAJ8099733.1"/>
    <property type="molecule type" value="Genomic_DNA"/>
</dbReference>
<comment type="pathway">
    <text evidence="4">Lipid metabolism; peroxisomal fatty acid beta-oxidation.</text>
</comment>
<dbReference type="InterPro" id="IPR012258">
    <property type="entry name" value="Acyl-CoA_oxidase"/>
</dbReference>
<dbReference type="InterPro" id="IPR037069">
    <property type="entry name" value="AcylCoA_DH/ox_N_sf"/>
</dbReference>
<feature type="domain" description="Acyl-coenzyme A oxidase N-terminal" evidence="18">
    <location>
        <begin position="58"/>
        <end position="166"/>
    </location>
</feature>
<evidence type="ECO:0000259" key="19">
    <source>
        <dbReference type="Pfam" id="PF22924"/>
    </source>
</evidence>
<dbReference type="RefSeq" id="XP_056043183.1">
    <property type="nucleotide sequence ID" value="XM_056187762.1"/>
</dbReference>
<evidence type="ECO:0000256" key="12">
    <source>
        <dbReference type="ARBA" id="ARBA00063271"/>
    </source>
</evidence>
<feature type="domain" description="Acyl-CoA oxidase C-alpha1" evidence="19">
    <location>
        <begin position="319"/>
        <end position="490"/>
    </location>
</feature>
<dbReference type="InterPro" id="IPR055060">
    <property type="entry name" value="ACOX_C_alpha1"/>
</dbReference>
<evidence type="ECO:0000256" key="15">
    <source>
        <dbReference type="PIRSR" id="PIRSR000168-2"/>
    </source>
</evidence>
<feature type="domain" description="Acyl-CoA oxidase C-terminal" evidence="16">
    <location>
        <begin position="529"/>
        <end position="704"/>
    </location>
</feature>
<protein>
    <recommendedName>
        <fullName evidence="13">Acyl-coenzyme A oxidase</fullName>
    </recommendedName>
</protein>
<keyword evidence="21" id="KW-1185">Reference proteome</keyword>
<dbReference type="InterPro" id="IPR029320">
    <property type="entry name" value="Acyl-CoA_ox_N"/>
</dbReference>
<comment type="cofactor">
    <cofactor evidence="2">
        <name>FAD</name>
        <dbReference type="ChEBI" id="CHEBI:57692"/>
    </cofactor>
</comment>
<evidence type="ECO:0000256" key="13">
    <source>
        <dbReference type="PIRNR" id="PIRNR000168"/>
    </source>
</evidence>
<keyword evidence="11" id="KW-0576">Peroxisome</keyword>
<name>A0AAD7QQN5_9ASCO</name>
<dbReference type="InterPro" id="IPR046373">
    <property type="entry name" value="Acyl-CoA_Oxase/DH_mid-dom_sf"/>
</dbReference>
<dbReference type="FunFam" id="2.40.110.10:FF:000003">
    <property type="entry name" value="Acyl-coenzyme A oxidase"/>
    <property type="match status" value="1"/>
</dbReference>
<dbReference type="GO" id="GO:0005777">
    <property type="term" value="C:peroxisome"/>
    <property type="evidence" value="ECO:0007669"/>
    <property type="project" value="UniProtKB-SubCell"/>
</dbReference>
<evidence type="ECO:0000256" key="11">
    <source>
        <dbReference type="ARBA" id="ARBA00023140"/>
    </source>
</evidence>
<reference evidence="20" key="1">
    <citation type="submission" date="2023-03" db="EMBL/GenBank/DDBJ databases">
        <title>Near-Complete genome sequence of Lipomyces tetrasporous NRRL Y-64009, an oleaginous yeast capable of growing on lignocellulosic hydrolysates.</title>
        <authorList>
            <consortium name="Lawrence Berkeley National Laboratory"/>
            <person name="Jagtap S.S."/>
            <person name="Liu J.-J."/>
            <person name="Walukiewicz H.E."/>
            <person name="Pangilinan J."/>
            <person name="Lipzen A."/>
            <person name="Ahrendt S."/>
            <person name="Koriabine M."/>
            <person name="Cobaugh K."/>
            <person name="Salamov A."/>
            <person name="Yoshinaga Y."/>
            <person name="Ng V."/>
            <person name="Daum C."/>
            <person name="Grigoriev I.V."/>
            <person name="Slininger P.J."/>
            <person name="Dien B.S."/>
            <person name="Jin Y.-S."/>
            <person name="Rao C.V."/>
        </authorList>
    </citation>
    <scope>NUCLEOTIDE SEQUENCE</scope>
    <source>
        <strain evidence="20">NRRL Y-64009</strain>
    </source>
</reference>
<evidence type="ECO:0000256" key="10">
    <source>
        <dbReference type="ARBA" id="ARBA00023098"/>
    </source>
</evidence>
<comment type="caution">
    <text evidence="20">The sequence shown here is derived from an EMBL/GenBank/DDBJ whole genome shotgun (WGS) entry which is preliminary data.</text>
</comment>
<dbReference type="GO" id="GO:0055088">
    <property type="term" value="P:lipid homeostasis"/>
    <property type="evidence" value="ECO:0007669"/>
    <property type="project" value="TreeGrafter"/>
</dbReference>
<keyword evidence="8" id="KW-0276">Fatty acid metabolism</keyword>
<evidence type="ECO:0000259" key="17">
    <source>
        <dbReference type="Pfam" id="PF02770"/>
    </source>
</evidence>
<feature type="active site" description="Proton acceptor" evidence="14">
    <location>
        <position position="475"/>
    </location>
</feature>
<dbReference type="SUPFAM" id="SSF56645">
    <property type="entry name" value="Acyl-CoA dehydrogenase NM domain-like"/>
    <property type="match status" value="1"/>
</dbReference>
<dbReference type="GO" id="GO:0005504">
    <property type="term" value="F:fatty acid binding"/>
    <property type="evidence" value="ECO:0007669"/>
    <property type="project" value="TreeGrafter"/>
</dbReference>
<proteinExistence type="inferred from homology"/>
<dbReference type="InterPro" id="IPR009100">
    <property type="entry name" value="AcylCoA_DH/oxidase_NM_dom_sf"/>
</dbReference>
<evidence type="ECO:0000259" key="16">
    <source>
        <dbReference type="Pfam" id="PF01756"/>
    </source>
</evidence>
<accession>A0AAD7QQN5</accession>
<comment type="catalytic activity">
    <reaction evidence="1">
        <text>a 2,3-saturated acyl-CoA + O2 = a (2E)-enoyl-CoA + H2O2</text>
        <dbReference type="Rhea" id="RHEA:38959"/>
        <dbReference type="ChEBI" id="CHEBI:15379"/>
        <dbReference type="ChEBI" id="CHEBI:16240"/>
        <dbReference type="ChEBI" id="CHEBI:58856"/>
        <dbReference type="ChEBI" id="CHEBI:65111"/>
        <dbReference type="EC" id="1.3.3.6"/>
    </reaction>
</comment>
<evidence type="ECO:0000259" key="18">
    <source>
        <dbReference type="Pfam" id="PF14749"/>
    </source>
</evidence>
<dbReference type="Proteomes" id="UP001217417">
    <property type="component" value="Unassembled WGS sequence"/>
</dbReference>
<dbReference type="Pfam" id="PF01756">
    <property type="entry name" value="ACOX"/>
    <property type="match status" value="1"/>
</dbReference>
<dbReference type="SUPFAM" id="SSF47203">
    <property type="entry name" value="Acyl-CoA dehydrogenase C-terminal domain-like"/>
    <property type="match status" value="2"/>
</dbReference>
<dbReference type="Pfam" id="PF14749">
    <property type="entry name" value="Acyl-CoA_ox_N"/>
    <property type="match status" value="1"/>
</dbReference>
<dbReference type="PANTHER" id="PTHR10909:SF352">
    <property type="entry name" value="ACYL-COENZYME A OXIDASE-LIKE PROTEIN"/>
    <property type="match status" value="1"/>
</dbReference>
<dbReference type="FunFam" id="1.20.140.10:FF:000015">
    <property type="entry name" value="Acyl-coenzyme A oxidase"/>
    <property type="match status" value="1"/>
</dbReference>
<dbReference type="InterPro" id="IPR002655">
    <property type="entry name" value="Acyl-CoA_oxidase_C"/>
</dbReference>
<comment type="subcellular location">
    <subcellularLocation>
        <location evidence="3">Peroxisome</location>
    </subcellularLocation>
</comment>
<keyword evidence="9" id="KW-0560">Oxidoreductase</keyword>
<dbReference type="Pfam" id="PF22924">
    <property type="entry name" value="ACOX_C_alpha1"/>
    <property type="match status" value="1"/>
</dbReference>
<gene>
    <name evidence="20" type="ORF">POJ06DRAFT_254338</name>
</gene>
<comment type="subunit">
    <text evidence="12">Heteropentamer composed of five different subunits.</text>
</comment>
<evidence type="ECO:0000313" key="21">
    <source>
        <dbReference type="Proteomes" id="UP001217417"/>
    </source>
</evidence>
<keyword evidence="10" id="KW-0443">Lipid metabolism</keyword>